<reference evidence="2 3" key="1">
    <citation type="submission" date="2015-12" db="EMBL/GenBank/DDBJ databases">
        <title>The genome of Folsomia candida.</title>
        <authorList>
            <person name="Faddeeva A."/>
            <person name="Derks M.F."/>
            <person name="Anvar Y."/>
            <person name="Smit S."/>
            <person name="Van Straalen N."/>
            <person name="Roelofs D."/>
        </authorList>
    </citation>
    <scope>NUCLEOTIDE SEQUENCE [LARGE SCALE GENOMIC DNA]</scope>
    <source>
        <strain evidence="2 3">VU population</strain>
        <tissue evidence="2">Whole body</tissue>
    </source>
</reference>
<dbReference type="Proteomes" id="UP000198287">
    <property type="component" value="Unassembled WGS sequence"/>
</dbReference>
<name>A0A226D7K5_FOLCA</name>
<keyword evidence="3" id="KW-1185">Reference proteome</keyword>
<feature type="region of interest" description="Disordered" evidence="1">
    <location>
        <begin position="216"/>
        <end position="241"/>
    </location>
</feature>
<dbReference type="EMBL" id="LNIX01000034">
    <property type="protein sequence ID" value="OXA40256.1"/>
    <property type="molecule type" value="Genomic_DNA"/>
</dbReference>
<comment type="caution">
    <text evidence="2">The sequence shown here is derived from an EMBL/GenBank/DDBJ whole genome shotgun (WGS) entry which is preliminary data.</text>
</comment>
<dbReference type="AlphaFoldDB" id="A0A226D7K5"/>
<protein>
    <submittedName>
        <fullName evidence="2">Uncharacterized protein</fullName>
    </submittedName>
</protein>
<organism evidence="2 3">
    <name type="scientific">Folsomia candida</name>
    <name type="common">Springtail</name>
    <dbReference type="NCBI Taxonomy" id="158441"/>
    <lineage>
        <taxon>Eukaryota</taxon>
        <taxon>Metazoa</taxon>
        <taxon>Ecdysozoa</taxon>
        <taxon>Arthropoda</taxon>
        <taxon>Hexapoda</taxon>
        <taxon>Collembola</taxon>
        <taxon>Entomobryomorpha</taxon>
        <taxon>Isotomoidea</taxon>
        <taxon>Isotomidae</taxon>
        <taxon>Proisotominae</taxon>
        <taxon>Folsomia</taxon>
    </lineage>
</organism>
<proteinExistence type="predicted"/>
<accession>A0A226D7K5</accession>
<sequence>MKRMRLVSEIDFEKLQQVKNLRTNTSTSLNIPEESDLALFTSLPNEFKLKLYELLNRQKVTQDKNEESKPIMVKLAEETSNTNEKIQSIQNLELTPGMGAIPSKFLNKMHAVLRHLRANNHIVSWDEKGQLILHGILHEGTNITDLLNHCIRGISYYGPIPGFSDFLQILIEVNMPKTLVSKQTQKAMQTQIERNIVHPEPESIADGTIDVLYEAGDSPDSQRKGIPTPFGTPKTSKNSQSNFFQESASAIRNKFVNLKRGTNWLRVDRMD</sequence>
<gene>
    <name evidence="2" type="ORF">Fcan01_24899</name>
</gene>
<evidence type="ECO:0000313" key="2">
    <source>
        <dbReference type="EMBL" id="OXA40256.1"/>
    </source>
</evidence>
<evidence type="ECO:0000256" key="1">
    <source>
        <dbReference type="SAM" id="MobiDB-lite"/>
    </source>
</evidence>
<evidence type="ECO:0000313" key="3">
    <source>
        <dbReference type="Proteomes" id="UP000198287"/>
    </source>
</evidence>